<evidence type="ECO:0000313" key="3">
    <source>
        <dbReference type="Proteomes" id="UP000199050"/>
    </source>
</evidence>
<dbReference type="EMBL" id="FNDX01000002">
    <property type="protein sequence ID" value="SDH91394.1"/>
    <property type="molecule type" value="Genomic_DNA"/>
</dbReference>
<dbReference type="InterPro" id="IPR002931">
    <property type="entry name" value="Transglutaminase-like"/>
</dbReference>
<feature type="domain" description="Transglutaminase-like" evidence="1">
    <location>
        <begin position="33"/>
        <end position="132"/>
    </location>
</feature>
<dbReference type="Gene3D" id="3.10.620.30">
    <property type="match status" value="1"/>
</dbReference>
<dbReference type="STRING" id="1174501.SAMN05216192_10222"/>
<evidence type="ECO:0000259" key="1">
    <source>
        <dbReference type="Pfam" id="PF01841"/>
    </source>
</evidence>
<dbReference type="OrthoDB" id="9804872at2"/>
<dbReference type="RefSeq" id="WP_090711623.1">
    <property type="nucleotide sequence ID" value="NZ_CBCSKY010000069.1"/>
</dbReference>
<dbReference type="InterPro" id="IPR038765">
    <property type="entry name" value="Papain-like_cys_pep_sf"/>
</dbReference>
<keyword evidence="3" id="KW-1185">Reference proteome</keyword>
<evidence type="ECO:0000313" key="2">
    <source>
        <dbReference type="EMBL" id="SDH91394.1"/>
    </source>
</evidence>
<name>A0A1G8GAI6_9BACL</name>
<organism evidence="2 3">
    <name type="scientific">Paenibacillus typhae</name>
    <dbReference type="NCBI Taxonomy" id="1174501"/>
    <lineage>
        <taxon>Bacteria</taxon>
        <taxon>Bacillati</taxon>
        <taxon>Bacillota</taxon>
        <taxon>Bacilli</taxon>
        <taxon>Bacillales</taxon>
        <taxon>Paenibacillaceae</taxon>
        <taxon>Paenibacillus</taxon>
    </lineage>
</organism>
<dbReference type="Proteomes" id="UP000199050">
    <property type="component" value="Unassembled WGS sequence"/>
</dbReference>
<protein>
    <submittedName>
        <fullName evidence="2">Transglutaminase-like superfamily protein</fullName>
    </submittedName>
</protein>
<dbReference type="AlphaFoldDB" id="A0A1G8GAI6"/>
<dbReference type="SUPFAM" id="SSF54001">
    <property type="entry name" value="Cysteine proteinases"/>
    <property type="match status" value="1"/>
</dbReference>
<reference evidence="3" key="1">
    <citation type="submission" date="2016-10" db="EMBL/GenBank/DDBJ databases">
        <authorList>
            <person name="Varghese N."/>
            <person name="Submissions S."/>
        </authorList>
    </citation>
    <scope>NUCLEOTIDE SEQUENCE [LARGE SCALE GENOMIC DNA]</scope>
    <source>
        <strain evidence="3">CGMCC 1.11012</strain>
    </source>
</reference>
<sequence>MTVLITETKLMNYSHPGIQQLLRDRQWALLPVKEQILQIYNFVRDEIKFGYNRADVIQASEILQDGYGQCNTKGILFMTLLSAVGIPCRMHGFTIDKELQKGAMKGWYYRLSPQEIIHSWVEVWYKDKWLNIEGFILDIAYLSRLQDKFADCPEGFCGYGAATNNLSNPEVYWDEGNTYIQKEGIVQDFGIFDSPDDFFAVHRQKFGPLREAVFVYIVRHLMNRNVSKIRQGTAATGA</sequence>
<dbReference type="Pfam" id="PF01841">
    <property type="entry name" value="Transglut_core"/>
    <property type="match status" value="1"/>
</dbReference>
<gene>
    <name evidence="2" type="ORF">SAMN05216192_10222</name>
</gene>
<dbReference type="PANTHER" id="PTHR33490">
    <property type="entry name" value="BLR5614 PROTEIN-RELATED"/>
    <property type="match status" value="1"/>
</dbReference>
<accession>A0A1G8GAI6</accession>
<proteinExistence type="predicted"/>